<dbReference type="Proteomes" id="UP000006591">
    <property type="component" value="Chromosome 5"/>
</dbReference>
<keyword evidence="3" id="KW-1185">Reference proteome</keyword>
<dbReference type="AlphaFoldDB" id="A0A0E0HEK9"/>
<accession>A0A0E0HEK9</accession>
<organism evidence="2">
    <name type="scientific">Oryza nivara</name>
    <name type="common">Indian wild rice</name>
    <name type="synonym">Oryza sativa f. spontanea</name>
    <dbReference type="NCBI Taxonomy" id="4536"/>
    <lineage>
        <taxon>Eukaryota</taxon>
        <taxon>Viridiplantae</taxon>
        <taxon>Streptophyta</taxon>
        <taxon>Embryophyta</taxon>
        <taxon>Tracheophyta</taxon>
        <taxon>Spermatophyta</taxon>
        <taxon>Magnoliopsida</taxon>
        <taxon>Liliopsida</taxon>
        <taxon>Poales</taxon>
        <taxon>Poaceae</taxon>
        <taxon>BOP clade</taxon>
        <taxon>Oryzoideae</taxon>
        <taxon>Oryzeae</taxon>
        <taxon>Oryzinae</taxon>
        <taxon>Oryza</taxon>
    </lineage>
</organism>
<proteinExistence type="predicted"/>
<evidence type="ECO:0000256" key="1">
    <source>
        <dbReference type="SAM" id="MobiDB-lite"/>
    </source>
</evidence>
<feature type="compositionally biased region" description="Basic and acidic residues" evidence="1">
    <location>
        <begin position="1"/>
        <end position="10"/>
    </location>
</feature>
<evidence type="ECO:0000313" key="3">
    <source>
        <dbReference type="Proteomes" id="UP000006591"/>
    </source>
</evidence>
<reference evidence="2" key="2">
    <citation type="submission" date="2018-04" db="EMBL/GenBank/DDBJ databases">
        <title>OnivRS2 (Oryza nivara Reference Sequence Version 2).</title>
        <authorList>
            <person name="Zhang J."/>
            <person name="Kudrna D."/>
            <person name="Lee S."/>
            <person name="Talag J."/>
            <person name="Rajasekar S."/>
            <person name="Welchert J."/>
            <person name="Hsing Y.-I."/>
            <person name="Wing R.A."/>
        </authorList>
    </citation>
    <scope>NUCLEOTIDE SEQUENCE [LARGE SCALE GENOMIC DNA]</scope>
    <source>
        <strain evidence="2">SL10</strain>
    </source>
</reference>
<feature type="region of interest" description="Disordered" evidence="1">
    <location>
        <begin position="1"/>
        <end position="47"/>
    </location>
</feature>
<evidence type="ECO:0000313" key="2">
    <source>
        <dbReference type="EnsemblPlants" id="ONIVA05G17480.1"/>
    </source>
</evidence>
<dbReference type="EnsemblPlants" id="ONIVA05G17480.1">
    <property type="protein sequence ID" value="ONIVA05G17480.1"/>
    <property type="gene ID" value="ONIVA05G17480"/>
</dbReference>
<dbReference type="HOGENOM" id="CLU_2088712_0_0_1"/>
<sequence length="117" mass="12889">MAAAGGERRPGLPCRRRGRGRREIRGPPPPSCGGLSGNGRNHHSLPYGPRAVSMGLYGCPQPHEQCSTHFAQPQPEQIGEIDANFPEQSSKQISSWSQIFSICLAWLRPFYSRFTVA</sequence>
<protein>
    <submittedName>
        <fullName evidence="2">Uncharacterized protein</fullName>
    </submittedName>
</protein>
<name>A0A0E0HEK9_ORYNI</name>
<reference evidence="2" key="1">
    <citation type="submission" date="2015-04" db="UniProtKB">
        <authorList>
            <consortium name="EnsemblPlants"/>
        </authorList>
    </citation>
    <scope>IDENTIFICATION</scope>
    <source>
        <strain evidence="2">SL10</strain>
    </source>
</reference>
<dbReference type="Gramene" id="ONIVA05G17480.1">
    <property type="protein sequence ID" value="ONIVA05G17480.1"/>
    <property type="gene ID" value="ONIVA05G17480"/>
</dbReference>